<dbReference type="InterPro" id="IPR043044">
    <property type="entry name" value="TPA1/Ofd1_C"/>
</dbReference>
<feature type="region of interest" description="Disordered" evidence="1">
    <location>
        <begin position="217"/>
        <end position="277"/>
    </location>
</feature>
<dbReference type="Proteomes" id="UP000324767">
    <property type="component" value="Unassembled WGS sequence"/>
</dbReference>
<feature type="compositionally biased region" description="Basic and acidic residues" evidence="1">
    <location>
        <begin position="227"/>
        <end position="254"/>
    </location>
</feature>
<feature type="compositionally biased region" description="Pro residues" evidence="1">
    <location>
        <begin position="102"/>
        <end position="123"/>
    </location>
</feature>
<dbReference type="AlphaFoldDB" id="A0A5M8Q296"/>
<evidence type="ECO:0000256" key="1">
    <source>
        <dbReference type="SAM" id="MobiDB-lite"/>
    </source>
</evidence>
<dbReference type="GO" id="GO:0005506">
    <property type="term" value="F:iron ion binding"/>
    <property type="evidence" value="ECO:0007669"/>
    <property type="project" value="InterPro"/>
</dbReference>
<proteinExistence type="predicted"/>
<dbReference type="InterPro" id="IPR019601">
    <property type="entry name" value="Oxoglutarate/Fe-dep_Oase_C"/>
</dbReference>
<evidence type="ECO:0000313" key="3">
    <source>
        <dbReference type="EMBL" id="KAA6415530.1"/>
    </source>
</evidence>
<name>A0A5M8Q296_9LECA</name>
<feature type="region of interest" description="Disordered" evidence="1">
    <location>
        <begin position="1"/>
        <end position="161"/>
    </location>
</feature>
<dbReference type="PANTHER" id="PTHR12117:SF0">
    <property type="entry name" value="PROLYL 3-HYDROXYLASE OGFOD1"/>
    <property type="match status" value="1"/>
</dbReference>
<gene>
    <name evidence="3" type="ORF">FRX48_00246</name>
</gene>
<evidence type="ECO:0000313" key="4">
    <source>
        <dbReference type="Proteomes" id="UP000324767"/>
    </source>
</evidence>
<feature type="compositionally biased region" description="Polar residues" evidence="1">
    <location>
        <begin position="10"/>
        <end position="23"/>
    </location>
</feature>
<dbReference type="EMBL" id="VXIT01000001">
    <property type="protein sequence ID" value="KAA6415530.1"/>
    <property type="molecule type" value="Genomic_DNA"/>
</dbReference>
<feature type="compositionally biased region" description="Low complexity" evidence="1">
    <location>
        <begin position="124"/>
        <end position="138"/>
    </location>
</feature>
<sequence length="277" mass="28690">MVLPKRKSPNKTWSSTTTPQSPLHPSKPSDDEPSSTAEEEKGKSHDARAPAAPVSKKPLPATTKPPAPSTSGNPAPTTDVGGYEVYMAGDDDPDTVSDAGVPVPPPSAQNPYPTPSSSFPPPSSSSFSHPNSKSNPDPKSNPIPNPNPTTTKSSDPAVYHSATAGEDDGVLFSVAAGWNVMSVVLRDRGVLRFVKFVRRRAGGEVGCGRVVGVGDDGGEGMRGGGGRGREGWGSGERRGGEGGGKWGEEGKREGWVGLGESETESEELGSEEDDSSD</sequence>
<keyword evidence="3" id="KW-0560">Oxidoreductase</keyword>
<feature type="compositionally biased region" description="Basic and acidic residues" evidence="1">
    <location>
        <begin position="38"/>
        <end position="48"/>
    </location>
</feature>
<feature type="compositionally biased region" description="Gly residues" evidence="1">
    <location>
        <begin position="217"/>
        <end position="226"/>
    </location>
</feature>
<accession>A0A5M8Q296</accession>
<dbReference type="OrthoDB" id="430522at2759"/>
<feature type="compositionally biased region" description="Acidic residues" evidence="1">
    <location>
        <begin position="261"/>
        <end position="277"/>
    </location>
</feature>
<dbReference type="GO" id="GO:0031418">
    <property type="term" value="F:L-ascorbic acid binding"/>
    <property type="evidence" value="ECO:0007669"/>
    <property type="project" value="InterPro"/>
</dbReference>
<comment type="caution">
    <text evidence="3">The sequence shown here is derived from an EMBL/GenBank/DDBJ whole genome shotgun (WGS) entry which is preliminary data.</text>
</comment>
<dbReference type="GO" id="GO:0005737">
    <property type="term" value="C:cytoplasm"/>
    <property type="evidence" value="ECO:0007669"/>
    <property type="project" value="TreeGrafter"/>
</dbReference>
<dbReference type="InterPro" id="IPR051842">
    <property type="entry name" value="uS12_prolyl_hydroxylase"/>
</dbReference>
<keyword evidence="3" id="KW-0223">Dioxygenase</keyword>
<evidence type="ECO:0000259" key="2">
    <source>
        <dbReference type="Pfam" id="PF10637"/>
    </source>
</evidence>
<organism evidence="3 4">
    <name type="scientific">Lasallia pustulata</name>
    <dbReference type="NCBI Taxonomy" id="136370"/>
    <lineage>
        <taxon>Eukaryota</taxon>
        <taxon>Fungi</taxon>
        <taxon>Dikarya</taxon>
        <taxon>Ascomycota</taxon>
        <taxon>Pezizomycotina</taxon>
        <taxon>Lecanoromycetes</taxon>
        <taxon>OSLEUM clade</taxon>
        <taxon>Umbilicariomycetidae</taxon>
        <taxon>Umbilicariales</taxon>
        <taxon>Umbilicariaceae</taxon>
        <taxon>Lasallia</taxon>
    </lineage>
</organism>
<dbReference type="PANTHER" id="PTHR12117">
    <property type="entry name" value="HISTONE ACETYLTRANSFERASE COMPLEX"/>
    <property type="match status" value="1"/>
</dbReference>
<protein>
    <submittedName>
        <fullName evidence="3">Fe II 2-oxoglutarate-dependent dioxygenase</fullName>
    </submittedName>
</protein>
<dbReference type="GO" id="GO:0006449">
    <property type="term" value="P:regulation of translational termination"/>
    <property type="evidence" value="ECO:0007669"/>
    <property type="project" value="TreeGrafter"/>
</dbReference>
<feature type="domain" description="Oxoglutarate/iron-dependent oxygenase C-terminal degradation" evidence="2">
    <location>
        <begin position="42"/>
        <end position="204"/>
    </location>
</feature>
<dbReference type="GO" id="GO:0031543">
    <property type="term" value="F:peptidyl-proline dioxygenase activity"/>
    <property type="evidence" value="ECO:0007669"/>
    <property type="project" value="TreeGrafter"/>
</dbReference>
<dbReference type="Gene3D" id="3.60.130.20">
    <property type="entry name" value="Oxoglutarate/iron-dependent oxygenase, C-terminal degradation domain"/>
    <property type="match status" value="1"/>
</dbReference>
<dbReference type="Pfam" id="PF10637">
    <property type="entry name" value="Ofd1_CTDD"/>
    <property type="match status" value="1"/>
</dbReference>
<reference evidence="3 4" key="1">
    <citation type="submission" date="2019-09" db="EMBL/GenBank/DDBJ databases">
        <title>The hologenome of the rock-dwelling lichen Lasallia pustulata.</title>
        <authorList>
            <person name="Greshake Tzovaras B."/>
            <person name="Segers F."/>
            <person name="Bicker A."/>
            <person name="Dal Grande F."/>
            <person name="Otte J."/>
            <person name="Hankeln T."/>
            <person name="Schmitt I."/>
            <person name="Ebersberger I."/>
        </authorList>
    </citation>
    <scope>NUCLEOTIDE SEQUENCE [LARGE SCALE GENOMIC DNA]</scope>
    <source>
        <strain evidence="3">A1-1</strain>
    </source>
</reference>